<dbReference type="AlphaFoldDB" id="A0A3E5GLL7"/>
<accession>A0A3E5GLL7</accession>
<dbReference type="EMBL" id="CZAE01000002">
    <property type="protein sequence ID" value="CUO62263.1"/>
    <property type="molecule type" value="Genomic_DNA"/>
</dbReference>
<reference evidence="1 4" key="1">
    <citation type="submission" date="2015-09" db="EMBL/GenBank/DDBJ databases">
        <authorList>
            <consortium name="Pathogen Informatics"/>
        </authorList>
    </citation>
    <scope>NUCLEOTIDE SEQUENCE [LARGE SCALE GENOMIC DNA]</scope>
    <source>
        <strain evidence="1 4">2789STDY5834846</strain>
    </source>
</reference>
<dbReference type="Pfam" id="PF16232">
    <property type="entry name" value="DUF4891"/>
    <property type="match status" value="1"/>
</dbReference>
<reference evidence="2" key="2">
    <citation type="submission" date="2022-08" db="EMBL/GenBank/DDBJ databases">
        <title>Genome Sequencing of Bacteroides fragilis Group Isolates with Nanopore Technology.</title>
        <authorList>
            <person name="Tisza M.J."/>
            <person name="Smith D."/>
            <person name="Dekker J.P."/>
        </authorList>
    </citation>
    <scope>NUCLEOTIDE SEQUENCE</scope>
    <source>
        <strain evidence="2">BFG-351</strain>
        <strain evidence="3">BFG-527</strain>
    </source>
</reference>
<dbReference type="InterPro" id="IPR032611">
    <property type="entry name" value="DUF4891"/>
</dbReference>
<protein>
    <submittedName>
        <fullName evidence="2">DUF4891 domain-containing protein</fullName>
    </submittedName>
</protein>
<dbReference type="Proteomes" id="UP000095606">
    <property type="component" value="Unassembled WGS sequence"/>
</dbReference>
<evidence type="ECO:0000313" key="4">
    <source>
        <dbReference type="Proteomes" id="UP000095606"/>
    </source>
</evidence>
<evidence type="ECO:0000313" key="5">
    <source>
        <dbReference type="Proteomes" id="UP001060104"/>
    </source>
</evidence>
<evidence type="ECO:0000313" key="1">
    <source>
        <dbReference type="EMBL" id="CUO62263.1"/>
    </source>
</evidence>
<proteinExistence type="predicted"/>
<dbReference type="EMBL" id="JANUTS010000001">
    <property type="protein sequence ID" value="MCS2793517.1"/>
    <property type="molecule type" value="Genomic_DNA"/>
</dbReference>
<dbReference type="Proteomes" id="UP001060104">
    <property type="component" value="Chromosome"/>
</dbReference>
<dbReference type="Proteomes" id="UP001204548">
    <property type="component" value="Unassembled WGS sequence"/>
</dbReference>
<dbReference type="PROSITE" id="PS51257">
    <property type="entry name" value="PROKAR_LIPOPROTEIN"/>
    <property type="match status" value="1"/>
</dbReference>
<name>A0A3E5GLL7_9BACE</name>
<keyword evidence="5" id="KW-1185">Reference proteome</keyword>
<evidence type="ECO:0000313" key="3">
    <source>
        <dbReference type="EMBL" id="UVQ73213.1"/>
    </source>
</evidence>
<evidence type="ECO:0000313" key="2">
    <source>
        <dbReference type="EMBL" id="MCS2793517.1"/>
    </source>
</evidence>
<dbReference type="EMBL" id="CP103141">
    <property type="protein sequence ID" value="UVQ73213.1"/>
    <property type="molecule type" value="Genomic_DNA"/>
</dbReference>
<gene>
    <name evidence="1" type="ORF">ERS852461_00722</name>
    <name evidence="2" type="ORF">NXW97_16145</name>
    <name evidence="3" type="ORF">NXY30_19535</name>
</gene>
<dbReference type="RefSeq" id="WP_022301770.1">
    <property type="nucleotide sequence ID" value="NZ_CABMFH010000002.1"/>
</dbReference>
<organism evidence="1 4">
    <name type="scientific">Bacteroides faecis</name>
    <dbReference type="NCBI Taxonomy" id="674529"/>
    <lineage>
        <taxon>Bacteria</taxon>
        <taxon>Pseudomonadati</taxon>
        <taxon>Bacteroidota</taxon>
        <taxon>Bacteroidia</taxon>
        <taxon>Bacteroidales</taxon>
        <taxon>Bacteroidaceae</taxon>
        <taxon>Bacteroides</taxon>
    </lineage>
</organism>
<dbReference type="GeneID" id="69590323"/>
<sequence length="139" mass="15886">MKTILSCCLVIILAVSCQMKQKQNQNSDDSIAENMSVDGTETCIVDTVKATAIFWIDKAEAKHCKDSGLRTIKAKVFIHEDGKVEFESFVKKQSIGLEKYIRHHLDKFQISERMLKSGYIQPGEQFVQLRCMREKLKGK</sequence>
<accession>A0A174GIP1</accession>